<dbReference type="PANTHER" id="PTHR44051:SF21">
    <property type="entry name" value="GLUTATHIONE S-TRANSFERASE FAMILY PROTEIN"/>
    <property type="match status" value="1"/>
</dbReference>
<evidence type="ECO:0000313" key="5">
    <source>
        <dbReference type="Proteomes" id="UP000320593"/>
    </source>
</evidence>
<dbReference type="Pfam" id="PF02798">
    <property type="entry name" value="GST_N"/>
    <property type="match status" value="1"/>
</dbReference>
<dbReference type="SFLD" id="SFLDS00019">
    <property type="entry name" value="Glutathione_Transferase_(cytos"/>
    <property type="match status" value="1"/>
</dbReference>
<dbReference type="PANTHER" id="PTHR44051">
    <property type="entry name" value="GLUTATHIONE S-TRANSFERASE-RELATED"/>
    <property type="match status" value="1"/>
</dbReference>
<dbReference type="EMBL" id="VLLF01000012">
    <property type="protein sequence ID" value="TWI80014.1"/>
    <property type="molecule type" value="Genomic_DNA"/>
</dbReference>
<dbReference type="InterPro" id="IPR010987">
    <property type="entry name" value="Glutathione-S-Trfase_C-like"/>
</dbReference>
<keyword evidence="5" id="KW-1185">Reference proteome</keyword>
<dbReference type="CDD" id="cd03046">
    <property type="entry name" value="GST_N_GTT1_like"/>
    <property type="match status" value="1"/>
</dbReference>
<dbReference type="GO" id="GO:0016740">
    <property type="term" value="F:transferase activity"/>
    <property type="evidence" value="ECO:0007669"/>
    <property type="project" value="UniProtKB-KW"/>
</dbReference>
<organism evidence="4 5">
    <name type="scientific">Roseibium hamelinense</name>
    <dbReference type="NCBI Taxonomy" id="150831"/>
    <lineage>
        <taxon>Bacteria</taxon>
        <taxon>Pseudomonadati</taxon>
        <taxon>Pseudomonadota</taxon>
        <taxon>Alphaproteobacteria</taxon>
        <taxon>Hyphomicrobiales</taxon>
        <taxon>Stappiaceae</taxon>
        <taxon>Roseibium</taxon>
    </lineage>
</organism>
<comment type="caution">
    <text evidence="4">The sequence shown here is derived from an EMBL/GenBank/DDBJ whole genome shotgun (WGS) entry which is preliminary data.</text>
</comment>
<dbReference type="Gene3D" id="3.40.30.10">
    <property type="entry name" value="Glutaredoxin"/>
    <property type="match status" value="1"/>
</dbReference>
<feature type="domain" description="GST N-terminal" evidence="2">
    <location>
        <begin position="3"/>
        <end position="84"/>
    </location>
</feature>
<dbReference type="Proteomes" id="UP000320593">
    <property type="component" value="Unassembled WGS sequence"/>
</dbReference>
<comment type="similarity">
    <text evidence="1">Belongs to the GST superfamily.</text>
</comment>
<feature type="domain" description="GST C-terminal" evidence="3">
    <location>
        <begin position="90"/>
        <end position="215"/>
    </location>
</feature>
<reference evidence="4 5" key="1">
    <citation type="submission" date="2019-07" db="EMBL/GenBank/DDBJ databases">
        <title>Genomic Encyclopedia of Archaeal and Bacterial Type Strains, Phase II (KMG-II): from individual species to whole genera.</title>
        <authorList>
            <person name="Goeker M."/>
        </authorList>
    </citation>
    <scope>NUCLEOTIDE SEQUENCE [LARGE SCALE GENOMIC DNA]</scope>
    <source>
        <strain evidence="4 5">ATCC BAA-252</strain>
    </source>
</reference>
<dbReference type="OrthoDB" id="5740960at2"/>
<name>A0A562SGC6_9HYPH</name>
<dbReference type="RefSeq" id="WP_145347187.1">
    <property type="nucleotide sequence ID" value="NZ_SMLY01000079.1"/>
</dbReference>
<dbReference type="SFLD" id="SFLDG00358">
    <property type="entry name" value="Main_(cytGST)"/>
    <property type="match status" value="1"/>
</dbReference>
<dbReference type="SUPFAM" id="SSF52833">
    <property type="entry name" value="Thioredoxin-like"/>
    <property type="match status" value="1"/>
</dbReference>
<evidence type="ECO:0000259" key="2">
    <source>
        <dbReference type="PROSITE" id="PS50404"/>
    </source>
</evidence>
<dbReference type="InterPro" id="IPR004045">
    <property type="entry name" value="Glutathione_S-Trfase_N"/>
</dbReference>
<dbReference type="InterPro" id="IPR040079">
    <property type="entry name" value="Glutathione_S-Trfase"/>
</dbReference>
<dbReference type="InterPro" id="IPR004046">
    <property type="entry name" value="GST_C"/>
</dbReference>
<keyword evidence="4" id="KW-0808">Transferase</keyword>
<dbReference type="Gene3D" id="1.20.1050.10">
    <property type="match status" value="1"/>
</dbReference>
<dbReference type="InterPro" id="IPR036249">
    <property type="entry name" value="Thioredoxin-like_sf"/>
</dbReference>
<evidence type="ECO:0000256" key="1">
    <source>
        <dbReference type="RuleBase" id="RU003494"/>
    </source>
</evidence>
<dbReference type="CDD" id="cd03207">
    <property type="entry name" value="GST_C_8"/>
    <property type="match status" value="1"/>
</dbReference>
<evidence type="ECO:0000313" key="4">
    <source>
        <dbReference type="EMBL" id="TWI80014.1"/>
    </source>
</evidence>
<sequence>MTNHKLVLHYAPRSRASTIRVLLDELGAEYDLKIHNVRERALETEAFLAINPLGKVPVLQDGETIITESVAIALHAADLYSQAGLTPASGDSQRGNYLRWMVFYAESFEPAVVDKAAGFEMPQLLAPYCSYDKVMEALAAQLRNAPYILGDRFSVVDILWGSALRWTLMFDLVPDWPVFADYAERITGRPSFQRVFEEEAALAAVQDESVESHPA</sequence>
<dbReference type="PROSITE" id="PS50404">
    <property type="entry name" value="GST_NTER"/>
    <property type="match status" value="1"/>
</dbReference>
<dbReference type="PROSITE" id="PS50405">
    <property type="entry name" value="GST_CTER"/>
    <property type="match status" value="1"/>
</dbReference>
<dbReference type="SFLD" id="SFLDG01150">
    <property type="entry name" value="Main.1:_Beta-like"/>
    <property type="match status" value="1"/>
</dbReference>
<dbReference type="SUPFAM" id="SSF47616">
    <property type="entry name" value="GST C-terminal domain-like"/>
    <property type="match status" value="1"/>
</dbReference>
<protein>
    <submittedName>
        <fullName evidence="4">Glutathione S-transferase</fullName>
    </submittedName>
</protein>
<evidence type="ECO:0000259" key="3">
    <source>
        <dbReference type="PROSITE" id="PS50405"/>
    </source>
</evidence>
<dbReference type="Pfam" id="PF00043">
    <property type="entry name" value="GST_C"/>
    <property type="match status" value="1"/>
</dbReference>
<dbReference type="AlphaFoldDB" id="A0A562SGC6"/>
<gene>
    <name evidence="4" type="ORF">JM93_04126</name>
</gene>
<dbReference type="InterPro" id="IPR036282">
    <property type="entry name" value="Glutathione-S-Trfase_C_sf"/>
</dbReference>
<proteinExistence type="inferred from homology"/>
<accession>A0A562SGC6</accession>